<dbReference type="GO" id="GO:0032259">
    <property type="term" value="P:methylation"/>
    <property type="evidence" value="ECO:0007669"/>
    <property type="project" value="UniProtKB-KW"/>
</dbReference>
<dbReference type="InterPro" id="IPR029063">
    <property type="entry name" value="SAM-dependent_MTases_sf"/>
</dbReference>
<accession>A0A3S3TKB2</accession>
<keyword evidence="3" id="KW-1185">Reference proteome</keyword>
<dbReference type="CDD" id="cd02440">
    <property type="entry name" value="AdoMet_MTases"/>
    <property type="match status" value="1"/>
</dbReference>
<proteinExistence type="predicted"/>
<dbReference type="GO" id="GO:0008757">
    <property type="term" value="F:S-adenosylmethionine-dependent methyltransferase activity"/>
    <property type="evidence" value="ECO:0007669"/>
    <property type="project" value="InterPro"/>
</dbReference>
<dbReference type="InterPro" id="IPR013216">
    <property type="entry name" value="Methyltransf_11"/>
</dbReference>
<dbReference type="PANTHER" id="PTHR45036:SF1">
    <property type="entry name" value="METHYLTRANSFERASE LIKE 7A"/>
    <property type="match status" value="1"/>
</dbReference>
<protein>
    <submittedName>
        <fullName evidence="2">Class I SAM-dependent methyltransferase</fullName>
    </submittedName>
</protein>
<dbReference type="PANTHER" id="PTHR45036">
    <property type="entry name" value="METHYLTRANSFERASE LIKE 7B"/>
    <property type="match status" value="1"/>
</dbReference>
<sequence length="195" mass="22714">MNKQSTALYDRLSFLYPLIDIILQPQKRHLFKVINNLPEGKLLEIGVGNGLHIKQYNKHLVTGIDTSAVMLKHARKNSPNNTELFLMNGEKLLFNNETFDYIVLSHVIAVVEHPEQLLHEVKRTLKPGGRVFILNHFTPDNWLRYMDRCVVPLAKIFQFKSVFRLKDLATLKEFTLLNEIKVSHASYFKILIYQK</sequence>
<gene>
    <name evidence="2" type="ORF">EOD41_03495</name>
</gene>
<dbReference type="Gene3D" id="3.40.50.150">
    <property type="entry name" value="Vaccinia Virus protein VP39"/>
    <property type="match status" value="1"/>
</dbReference>
<feature type="domain" description="Methyltransferase type 11" evidence="1">
    <location>
        <begin position="43"/>
        <end position="133"/>
    </location>
</feature>
<reference evidence="2 3" key="1">
    <citation type="submission" date="2019-01" db="EMBL/GenBank/DDBJ databases">
        <authorList>
            <person name="Chen W.-M."/>
        </authorList>
    </citation>
    <scope>NUCLEOTIDE SEQUENCE [LARGE SCALE GENOMIC DNA]</scope>
    <source>
        <strain evidence="2 3">YBJ-36</strain>
    </source>
</reference>
<dbReference type="RefSeq" id="WP_127703377.1">
    <property type="nucleotide sequence ID" value="NZ_SACK01000001.1"/>
</dbReference>
<dbReference type="SUPFAM" id="SSF53335">
    <property type="entry name" value="S-adenosyl-L-methionine-dependent methyltransferases"/>
    <property type="match status" value="1"/>
</dbReference>
<dbReference type="Pfam" id="PF08241">
    <property type="entry name" value="Methyltransf_11"/>
    <property type="match status" value="1"/>
</dbReference>
<keyword evidence="2" id="KW-0808">Transferase</keyword>
<evidence type="ECO:0000313" key="3">
    <source>
        <dbReference type="Proteomes" id="UP000282759"/>
    </source>
</evidence>
<organism evidence="2 3">
    <name type="scientific">Mucilaginibacter limnophilus</name>
    <dbReference type="NCBI Taxonomy" id="1932778"/>
    <lineage>
        <taxon>Bacteria</taxon>
        <taxon>Pseudomonadati</taxon>
        <taxon>Bacteroidota</taxon>
        <taxon>Sphingobacteriia</taxon>
        <taxon>Sphingobacteriales</taxon>
        <taxon>Sphingobacteriaceae</taxon>
        <taxon>Mucilaginibacter</taxon>
    </lineage>
</organism>
<name>A0A3S3TKB2_9SPHI</name>
<dbReference type="OrthoDB" id="9770553at2"/>
<dbReference type="InterPro" id="IPR052356">
    <property type="entry name" value="Thiol_S-MT"/>
</dbReference>
<dbReference type="Proteomes" id="UP000282759">
    <property type="component" value="Unassembled WGS sequence"/>
</dbReference>
<keyword evidence="2" id="KW-0489">Methyltransferase</keyword>
<dbReference type="EMBL" id="SACK01000001">
    <property type="protein sequence ID" value="RVU03012.1"/>
    <property type="molecule type" value="Genomic_DNA"/>
</dbReference>
<evidence type="ECO:0000313" key="2">
    <source>
        <dbReference type="EMBL" id="RVU03012.1"/>
    </source>
</evidence>
<dbReference type="AlphaFoldDB" id="A0A3S3TKB2"/>
<comment type="caution">
    <text evidence="2">The sequence shown here is derived from an EMBL/GenBank/DDBJ whole genome shotgun (WGS) entry which is preliminary data.</text>
</comment>
<evidence type="ECO:0000259" key="1">
    <source>
        <dbReference type="Pfam" id="PF08241"/>
    </source>
</evidence>